<dbReference type="RefSeq" id="WP_183487125.1">
    <property type="nucleotide sequence ID" value="NZ_JBHUOV010000001.1"/>
</dbReference>
<reference evidence="3" key="1">
    <citation type="journal article" date="2019" name="Int. J. Syst. Evol. Microbiol.">
        <title>The Global Catalogue of Microorganisms (GCM) 10K type strain sequencing project: providing services to taxonomists for standard genome sequencing and annotation.</title>
        <authorList>
            <consortium name="The Broad Institute Genomics Platform"/>
            <consortium name="The Broad Institute Genome Sequencing Center for Infectious Disease"/>
            <person name="Wu L."/>
            <person name="Ma J."/>
        </authorList>
    </citation>
    <scope>NUCLEOTIDE SEQUENCE [LARGE SCALE GENOMIC DNA]</scope>
    <source>
        <strain evidence="3">KCTC 32141</strain>
    </source>
</reference>
<keyword evidence="1" id="KW-0472">Membrane</keyword>
<comment type="caution">
    <text evidence="2">The sequence shown here is derived from an EMBL/GenBank/DDBJ whole genome shotgun (WGS) entry which is preliminary data.</text>
</comment>
<sequence>MIKFFRKIRQNLLSEGKSGKYFKYAIGEIILVVFGILIALQINTVKNNNDKRNEEITHLKNILSDLKQDKSELIKIIERRKSKTESATIMENYYHTKKVDSLNLYYFHWTNVLMWETHNPSLVTFKELINSGKLSTLTNEKVKQLLLQIDYNYNQMFELRNHLYHDYTDYFYKPFADFIDYEHGLKAFLEPNKKIELSREDVEIALENKRIKNGFTLARLNNNILREQLSEILTKVDSTIVLVEKEIKK</sequence>
<protein>
    <submittedName>
        <fullName evidence="2">DUF6090 family protein</fullName>
    </submittedName>
</protein>
<gene>
    <name evidence="2" type="ORF">ACFS5M_06920</name>
</gene>
<evidence type="ECO:0000313" key="3">
    <source>
        <dbReference type="Proteomes" id="UP001597533"/>
    </source>
</evidence>
<dbReference type="Proteomes" id="UP001597533">
    <property type="component" value="Unassembled WGS sequence"/>
</dbReference>
<dbReference type="EMBL" id="JBHUOV010000001">
    <property type="protein sequence ID" value="MFD2823396.1"/>
    <property type="molecule type" value="Genomic_DNA"/>
</dbReference>
<accession>A0ABW5WMB8</accession>
<keyword evidence="1" id="KW-0812">Transmembrane</keyword>
<dbReference type="InterPro" id="IPR045749">
    <property type="entry name" value="DUF6090"/>
</dbReference>
<name>A0ABW5WMB8_9FLAO</name>
<feature type="transmembrane region" description="Helical" evidence="1">
    <location>
        <begin position="21"/>
        <end position="42"/>
    </location>
</feature>
<evidence type="ECO:0000313" key="2">
    <source>
        <dbReference type="EMBL" id="MFD2823396.1"/>
    </source>
</evidence>
<evidence type="ECO:0000256" key="1">
    <source>
        <dbReference type="SAM" id="Phobius"/>
    </source>
</evidence>
<organism evidence="2 3">
    <name type="scientific">Lacinutrix iliipiscaria</name>
    <dbReference type="NCBI Taxonomy" id="1230532"/>
    <lineage>
        <taxon>Bacteria</taxon>
        <taxon>Pseudomonadati</taxon>
        <taxon>Bacteroidota</taxon>
        <taxon>Flavobacteriia</taxon>
        <taxon>Flavobacteriales</taxon>
        <taxon>Flavobacteriaceae</taxon>
        <taxon>Lacinutrix</taxon>
    </lineage>
</organism>
<keyword evidence="3" id="KW-1185">Reference proteome</keyword>
<proteinExistence type="predicted"/>
<dbReference type="Pfam" id="PF19578">
    <property type="entry name" value="DUF6090"/>
    <property type="match status" value="1"/>
</dbReference>
<keyword evidence="1" id="KW-1133">Transmembrane helix</keyword>